<organism evidence="1 2">
    <name type="scientific">Candidatus Taylorbacteria bacterium CG11_big_fil_rev_8_21_14_0_20_46_11</name>
    <dbReference type="NCBI Taxonomy" id="1975025"/>
    <lineage>
        <taxon>Bacteria</taxon>
        <taxon>Candidatus Tayloriibacteriota</taxon>
    </lineage>
</organism>
<comment type="caution">
    <text evidence="1">The sequence shown here is derived from an EMBL/GenBank/DDBJ whole genome shotgun (WGS) entry which is preliminary data.</text>
</comment>
<gene>
    <name evidence="1" type="ORF">COV91_01375</name>
</gene>
<protein>
    <submittedName>
        <fullName evidence="1">Uncharacterized protein</fullName>
    </submittedName>
</protein>
<evidence type="ECO:0000313" key="2">
    <source>
        <dbReference type="Proteomes" id="UP000229342"/>
    </source>
</evidence>
<dbReference type="Proteomes" id="UP000229342">
    <property type="component" value="Unassembled WGS sequence"/>
</dbReference>
<name>A0A2H0KCJ4_9BACT</name>
<reference evidence="1 2" key="1">
    <citation type="submission" date="2017-09" db="EMBL/GenBank/DDBJ databases">
        <title>Depth-based differentiation of microbial function through sediment-hosted aquifers and enrichment of novel symbionts in the deep terrestrial subsurface.</title>
        <authorList>
            <person name="Probst A.J."/>
            <person name="Ladd B."/>
            <person name="Jarett J.K."/>
            <person name="Geller-Mcgrath D.E."/>
            <person name="Sieber C.M."/>
            <person name="Emerson J.B."/>
            <person name="Anantharaman K."/>
            <person name="Thomas B.C."/>
            <person name="Malmstrom R."/>
            <person name="Stieglmeier M."/>
            <person name="Klingl A."/>
            <person name="Woyke T."/>
            <person name="Ryan C.M."/>
            <person name="Banfield J.F."/>
        </authorList>
    </citation>
    <scope>NUCLEOTIDE SEQUENCE [LARGE SCALE GENOMIC DNA]</scope>
    <source>
        <strain evidence="1">CG11_big_fil_rev_8_21_14_0_20_46_11</strain>
    </source>
</reference>
<proteinExistence type="predicted"/>
<accession>A0A2H0KCJ4</accession>
<sequence length="222" mass="25719">MTLTLDLSAGALFQETLRGGRKRCSHLFDVLLRDDAFVISRNIFARTRDQAVYRALQYYWIRLNGALGPASRILTVDDPFNEVVFSDDFDCNDRRNNYLPNDVKARVIAVSHGVLIDGKQAGTCHHPSRSLRRLKRRRKLPFRIRPHVYTDANGTIFYSMTIRPAITKDGTTYQKRKVSMVRLNSKVLSDAYVEIARERLPEKHLLNSRRRIKTRMILSQKV</sequence>
<dbReference type="AlphaFoldDB" id="A0A2H0KCJ4"/>
<dbReference type="EMBL" id="PCVG01000017">
    <property type="protein sequence ID" value="PIQ68959.1"/>
    <property type="molecule type" value="Genomic_DNA"/>
</dbReference>
<evidence type="ECO:0000313" key="1">
    <source>
        <dbReference type="EMBL" id="PIQ68959.1"/>
    </source>
</evidence>